<sequence>EDEKHLLMKTFNEKQITELKNVRQLPISGKFVMEVKKTIGGADQGKDLGADGL</sequence>
<proteinExistence type="predicted"/>
<feature type="non-terminal residue" evidence="1">
    <location>
        <position position="1"/>
    </location>
</feature>
<dbReference type="AlphaFoldDB" id="A0A5J4TX52"/>
<accession>A0A5J4TX52</accession>
<dbReference type="Proteomes" id="UP000324800">
    <property type="component" value="Unassembled WGS sequence"/>
</dbReference>
<dbReference type="EMBL" id="SNRW01023661">
    <property type="protein sequence ID" value="KAA6362837.1"/>
    <property type="molecule type" value="Genomic_DNA"/>
</dbReference>
<comment type="caution">
    <text evidence="1">The sequence shown here is derived from an EMBL/GenBank/DDBJ whole genome shotgun (WGS) entry which is preliminary data.</text>
</comment>
<evidence type="ECO:0000313" key="1">
    <source>
        <dbReference type="EMBL" id="KAA6362837.1"/>
    </source>
</evidence>
<organism evidence="1 2">
    <name type="scientific">Streblomastix strix</name>
    <dbReference type="NCBI Taxonomy" id="222440"/>
    <lineage>
        <taxon>Eukaryota</taxon>
        <taxon>Metamonada</taxon>
        <taxon>Preaxostyla</taxon>
        <taxon>Oxymonadida</taxon>
        <taxon>Streblomastigidae</taxon>
        <taxon>Streblomastix</taxon>
    </lineage>
</organism>
<gene>
    <name evidence="1" type="ORF">EZS28_041635</name>
</gene>
<name>A0A5J4TX52_9EUKA</name>
<protein>
    <submittedName>
        <fullName evidence="1">Uncharacterized protein</fullName>
    </submittedName>
</protein>
<reference evidence="1 2" key="1">
    <citation type="submission" date="2019-03" db="EMBL/GenBank/DDBJ databases">
        <title>Single cell metagenomics reveals metabolic interactions within the superorganism composed of flagellate Streblomastix strix and complex community of Bacteroidetes bacteria on its surface.</title>
        <authorList>
            <person name="Treitli S.C."/>
            <person name="Kolisko M."/>
            <person name="Husnik F."/>
            <person name="Keeling P."/>
            <person name="Hampl V."/>
        </authorList>
    </citation>
    <scope>NUCLEOTIDE SEQUENCE [LARGE SCALE GENOMIC DNA]</scope>
    <source>
        <strain evidence="1">ST1C</strain>
    </source>
</reference>
<evidence type="ECO:0000313" key="2">
    <source>
        <dbReference type="Proteomes" id="UP000324800"/>
    </source>
</evidence>